<evidence type="ECO:0000313" key="2">
    <source>
        <dbReference type="EMBL" id="KAJ4447500.1"/>
    </source>
</evidence>
<gene>
    <name evidence="2" type="ORF">ANN_09507</name>
</gene>
<organism evidence="2 3">
    <name type="scientific">Periplaneta americana</name>
    <name type="common">American cockroach</name>
    <name type="synonym">Blatta americana</name>
    <dbReference type="NCBI Taxonomy" id="6978"/>
    <lineage>
        <taxon>Eukaryota</taxon>
        <taxon>Metazoa</taxon>
        <taxon>Ecdysozoa</taxon>
        <taxon>Arthropoda</taxon>
        <taxon>Hexapoda</taxon>
        <taxon>Insecta</taxon>
        <taxon>Pterygota</taxon>
        <taxon>Neoptera</taxon>
        <taxon>Polyneoptera</taxon>
        <taxon>Dictyoptera</taxon>
        <taxon>Blattodea</taxon>
        <taxon>Blattoidea</taxon>
        <taxon>Blattidae</taxon>
        <taxon>Blattinae</taxon>
        <taxon>Periplaneta</taxon>
    </lineage>
</organism>
<sequence length="160" mass="18326">MQNATFPEGHTHPKVERTLSQSPLADRHKNKCAAARTPNHTQKLTAEEVTEAIHMTKNNKAVGPDNICNEHLKTSLDAGRWRTSTMKVMYKRKDGVGDMNAYRRIAFKVFSKLLTKSLTEFTDNTIPEEQFGFRQGRSTLQAVQCLLNEIFEILKHRKKE</sequence>
<keyword evidence="3" id="KW-1185">Reference proteome</keyword>
<dbReference type="EMBL" id="JAJSOF020000005">
    <property type="protein sequence ID" value="KAJ4447500.1"/>
    <property type="molecule type" value="Genomic_DNA"/>
</dbReference>
<dbReference type="Proteomes" id="UP001148838">
    <property type="component" value="Unassembled WGS sequence"/>
</dbReference>
<reference evidence="2 3" key="1">
    <citation type="journal article" date="2022" name="Allergy">
        <title>Genome assembly and annotation of Periplaneta americana reveal a comprehensive cockroach allergen profile.</title>
        <authorList>
            <person name="Wang L."/>
            <person name="Xiong Q."/>
            <person name="Saelim N."/>
            <person name="Wang L."/>
            <person name="Nong W."/>
            <person name="Wan A.T."/>
            <person name="Shi M."/>
            <person name="Liu X."/>
            <person name="Cao Q."/>
            <person name="Hui J.H.L."/>
            <person name="Sookrung N."/>
            <person name="Leung T.F."/>
            <person name="Tungtrongchitr A."/>
            <person name="Tsui S.K.W."/>
        </authorList>
    </citation>
    <scope>NUCLEOTIDE SEQUENCE [LARGE SCALE GENOMIC DNA]</scope>
    <source>
        <strain evidence="2">PWHHKU_190912</strain>
    </source>
</reference>
<comment type="caution">
    <text evidence="2">The sequence shown here is derived from an EMBL/GenBank/DDBJ whole genome shotgun (WGS) entry which is preliminary data.</text>
</comment>
<evidence type="ECO:0000256" key="1">
    <source>
        <dbReference type="SAM" id="MobiDB-lite"/>
    </source>
</evidence>
<accession>A0ABQ8TP28</accession>
<proteinExistence type="predicted"/>
<evidence type="ECO:0000313" key="3">
    <source>
        <dbReference type="Proteomes" id="UP001148838"/>
    </source>
</evidence>
<name>A0ABQ8TP28_PERAM</name>
<protein>
    <recommendedName>
        <fullName evidence="4">Reverse transcriptase domain-containing protein</fullName>
    </recommendedName>
</protein>
<feature type="region of interest" description="Disordered" evidence="1">
    <location>
        <begin position="1"/>
        <end position="40"/>
    </location>
</feature>
<dbReference type="PANTHER" id="PTHR19446">
    <property type="entry name" value="REVERSE TRANSCRIPTASES"/>
    <property type="match status" value="1"/>
</dbReference>
<evidence type="ECO:0008006" key="4">
    <source>
        <dbReference type="Google" id="ProtNLM"/>
    </source>
</evidence>